<keyword evidence="6" id="KW-1185">Reference proteome</keyword>
<accession>A0A2T5HP70</accession>
<dbReference type="Proteomes" id="UP000244077">
    <property type="component" value="Unassembled WGS sequence"/>
</dbReference>
<dbReference type="OrthoDB" id="9816072at2"/>
<dbReference type="Gene3D" id="3.40.50.150">
    <property type="entry name" value="Vaccinia Virus protein VP39"/>
    <property type="match status" value="2"/>
</dbReference>
<dbReference type="GO" id="GO:0032259">
    <property type="term" value="P:methylation"/>
    <property type="evidence" value="ECO:0007669"/>
    <property type="project" value="UniProtKB-KW"/>
</dbReference>
<comment type="caution">
    <text evidence="5">The sequence shown here is derived from an EMBL/GenBank/DDBJ whole genome shotgun (WGS) entry which is preliminary data.</text>
</comment>
<dbReference type="Pfam" id="PF05175">
    <property type="entry name" value="MTS"/>
    <property type="match status" value="1"/>
</dbReference>
<name>A0A2T5HP70_9RHOB</name>
<dbReference type="PANTHER" id="PTHR47816:SF4">
    <property type="entry name" value="RIBOSOMAL RNA SMALL SUBUNIT METHYLTRANSFERASE C"/>
    <property type="match status" value="1"/>
</dbReference>
<evidence type="ECO:0000313" key="6">
    <source>
        <dbReference type="Proteomes" id="UP000244077"/>
    </source>
</evidence>
<dbReference type="RefSeq" id="WP_107816096.1">
    <property type="nucleotide sequence ID" value="NZ_QAOH01000005.1"/>
</dbReference>
<dbReference type="InterPro" id="IPR046977">
    <property type="entry name" value="RsmC/RlmG"/>
</dbReference>
<organism evidence="5 6">
    <name type="scientific">Celeribacter persicus</name>
    <dbReference type="NCBI Taxonomy" id="1651082"/>
    <lineage>
        <taxon>Bacteria</taxon>
        <taxon>Pseudomonadati</taxon>
        <taxon>Pseudomonadota</taxon>
        <taxon>Alphaproteobacteria</taxon>
        <taxon>Rhodobacterales</taxon>
        <taxon>Roseobacteraceae</taxon>
        <taxon>Celeribacter</taxon>
    </lineage>
</organism>
<dbReference type="InterPro" id="IPR029063">
    <property type="entry name" value="SAM-dependent_MTases_sf"/>
</dbReference>
<gene>
    <name evidence="5" type="ORF">C8N42_10585</name>
</gene>
<evidence type="ECO:0000256" key="2">
    <source>
        <dbReference type="ARBA" id="ARBA00022679"/>
    </source>
</evidence>
<feature type="domain" description="Methyltransferase small" evidence="4">
    <location>
        <begin position="151"/>
        <end position="313"/>
    </location>
</feature>
<evidence type="ECO:0000256" key="3">
    <source>
        <dbReference type="ARBA" id="ARBA00022691"/>
    </source>
</evidence>
<evidence type="ECO:0000259" key="4">
    <source>
        <dbReference type="Pfam" id="PF05175"/>
    </source>
</evidence>
<dbReference type="SUPFAM" id="SSF53335">
    <property type="entry name" value="S-adenosyl-L-methionine-dependent methyltransferases"/>
    <property type="match status" value="1"/>
</dbReference>
<reference evidence="5 6" key="1">
    <citation type="submission" date="2018-04" db="EMBL/GenBank/DDBJ databases">
        <title>Genomic Encyclopedia of Archaeal and Bacterial Type Strains, Phase II (KMG-II): from individual species to whole genera.</title>
        <authorList>
            <person name="Goeker M."/>
        </authorList>
    </citation>
    <scope>NUCLEOTIDE SEQUENCE [LARGE SCALE GENOMIC DNA]</scope>
    <source>
        <strain evidence="5 6">DSM 100434</strain>
    </source>
</reference>
<evidence type="ECO:0000256" key="1">
    <source>
        <dbReference type="ARBA" id="ARBA00022603"/>
    </source>
</evidence>
<dbReference type="InterPro" id="IPR007848">
    <property type="entry name" value="Small_mtfrase_dom"/>
</dbReference>
<keyword evidence="1 5" id="KW-0489">Methyltransferase</keyword>
<evidence type="ECO:0000313" key="5">
    <source>
        <dbReference type="EMBL" id="PTQ73385.1"/>
    </source>
</evidence>
<sequence>MLSARLLLILDGSDPLTTVVVYRPHGDVDLSALGEAKVQIVQGFKPDVDALIARGYDVKTEAEGRFDLAVVVVPRSKAEAHALIADAASRADRVIVDGQKTDGIDSLLKDLKKRATVGQVVSKAHGKAVMFTGGEFADWADPGPLHLIEGFTTRLGVFSVDRIDKASEALAEALPTKLPARIADLGAGWGYLSRAILSREGVKELHVVEAEAAALASARDNLDDPRVTFHWEDATRFTPPAPLDAVIMNPPFHTSRAADPALGQAFIEAASRMLAPHGELWLVANRQLPYEATLAACFSSHAEIGTTGGFKLLHAVKPLRKAPHKA</sequence>
<keyword evidence="2 5" id="KW-0808">Transferase</keyword>
<protein>
    <submittedName>
        <fullName evidence="5">16S rRNA m(2)G 1207 methyltransferase</fullName>
    </submittedName>
</protein>
<dbReference type="EMBL" id="QAOH01000005">
    <property type="protein sequence ID" value="PTQ73385.1"/>
    <property type="molecule type" value="Genomic_DNA"/>
</dbReference>
<proteinExistence type="predicted"/>
<dbReference type="AlphaFoldDB" id="A0A2T5HP70"/>
<dbReference type="GO" id="GO:0008757">
    <property type="term" value="F:S-adenosylmethionine-dependent methyltransferase activity"/>
    <property type="evidence" value="ECO:0007669"/>
    <property type="project" value="InterPro"/>
</dbReference>
<dbReference type="PANTHER" id="PTHR47816">
    <property type="entry name" value="RIBOSOMAL RNA SMALL SUBUNIT METHYLTRANSFERASE C"/>
    <property type="match status" value="1"/>
</dbReference>
<keyword evidence="3" id="KW-0949">S-adenosyl-L-methionine</keyword>
<dbReference type="CDD" id="cd02440">
    <property type="entry name" value="AdoMet_MTases"/>
    <property type="match status" value="1"/>
</dbReference>